<dbReference type="Gene3D" id="3.40.630.30">
    <property type="match status" value="1"/>
</dbReference>
<dbReference type="SUPFAM" id="SSF55729">
    <property type="entry name" value="Acyl-CoA N-acyltransferases (Nat)"/>
    <property type="match status" value="1"/>
</dbReference>
<keyword evidence="3" id="KW-1185">Reference proteome</keyword>
<evidence type="ECO:0000313" key="2">
    <source>
        <dbReference type="EMBL" id="QIL49196.1"/>
    </source>
</evidence>
<dbReference type="Proteomes" id="UP000501747">
    <property type="component" value="Chromosome"/>
</dbReference>
<dbReference type="PROSITE" id="PS51186">
    <property type="entry name" value="GNAT"/>
    <property type="match status" value="1"/>
</dbReference>
<organism evidence="2 3">
    <name type="scientific">Vagococcus hydrophili</name>
    <dbReference type="NCBI Taxonomy" id="2714947"/>
    <lineage>
        <taxon>Bacteria</taxon>
        <taxon>Bacillati</taxon>
        <taxon>Bacillota</taxon>
        <taxon>Bacilli</taxon>
        <taxon>Lactobacillales</taxon>
        <taxon>Enterococcaceae</taxon>
        <taxon>Vagococcus</taxon>
    </lineage>
</organism>
<reference evidence="2 3" key="1">
    <citation type="submission" date="2020-03" db="EMBL/GenBank/DDBJ databases">
        <title>Vagococcus sp. nov., isolated from beetles.</title>
        <authorList>
            <person name="Hyun D.-W."/>
            <person name="Bae J.-W."/>
        </authorList>
    </citation>
    <scope>NUCLEOTIDE SEQUENCE [LARGE SCALE GENOMIC DNA]</scope>
    <source>
        <strain evidence="2 3">HDW17B</strain>
    </source>
</reference>
<protein>
    <submittedName>
        <fullName evidence="2">GNAT family N-acetyltransferase</fullName>
    </submittedName>
</protein>
<dbReference type="GO" id="GO:0016747">
    <property type="term" value="F:acyltransferase activity, transferring groups other than amino-acyl groups"/>
    <property type="evidence" value="ECO:0007669"/>
    <property type="project" value="InterPro"/>
</dbReference>
<feature type="domain" description="N-acetyltransferase" evidence="1">
    <location>
        <begin position="17"/>
        <end position="173"/>
    </location>
</feature>
<dbReference type="EMBL" id="CP049887">
    <property type="protein sequence ID" value="QIL49196.1"/>
    <property type="molecule type" value="Genomic_DNA"/>
</dbReference>
<dbReference type="RefSeq" id="WP_166035322.1">
    <property type="nucleotide sequence ID" value="NZ_CP049887.1"/>
</dbReference>
<dbReference type="PANTHER" id="PTHR39173">
    <property type="entry name" value="ACETYLTRANSFERASE"/>
    <property type="match status" value="1"/>
</dbReference>
<accession>A0A6G8AW19</accession>
<dbReference type="PANTHER" id="PTHR39173:SF1">
    <property type="entry name" value="ACETYLTRANSFERASE"/>
    <property type="match status" value="1"/>
</dbReference>
<proteinExistence type="predicted"/>
<gene>
    <name evidence="2" type="ORF">G7082_12200</name>
</gene>
<dbReference type="AlphaFoldDB" id="A0A6G8AW19"/>
<dbReference type="InterPro" id="IPR016181">
    <property type="entry name" value="Acyl_CoA_acyltransferase"/>
</dbReference>
<dbReference type="Pfam" id="PF13302">
    <property type="entry name" value="Acetyltransf_3"/>
    <property type="match status" value="1"/>
</dbReference>
<sequence>MTIKLVSIDQVTDQQILMFKEPFLKEKELIHGSSGLTTAKDITKWRRQVIKDKENPPTNHVKVTQFVVLNETNDLIGMASFNHTLSAYLQIDGGHIAYSIGMKYRSRGYAKQVLIQVLTYVRKEGLANKVLLTCNQRNTASRSVIISCGGQLTKEVQINQQCIEHYWIEIKNNSNFS</sequence>
<keyword evidence="2" id="KW-0808">Transferase</keyword>
<name>A0A6G8AW19_9ENTE</name>
<evidence type="ECO:0000259" key="1">
    <source>
        <dbReference type="PROSITE" id="PS51186"/>
    </source>
</evidence>
<evidence type="ECO:0000313" key="3">
    <source>
        <dbReference type="Proteomes" id="UP000501747"/>
    </source>
</evidence>
<dbReference type="KEGG" id="vhy:G7082_12200"/>
<dbReference type="InterPro" id="IPR000182">
    <property type="entry name" value="GNAT_dom"/>
</dbReference>